<keyword evidence="1" id="KW-0808">Transferase</keyword>
<sequence>MSRKKGIEQLLLLMESLIDEPVVLTLVGDGPLRERCIEAAAMNPAIRFIGPIQDRAEMAKTMAAHDLLVVLSQRDRTWEELFGIVIAEAMAAGLGVIASDHIGPRSLLGAAELGNLFADNDLDGVARLVRKLALDRDELQRFRAGHSNLADAFRLSNVADRWEGVIAPLTDEAHKLG</sequence>
<evidence type="ECO:0000256" key="1">
    <source>
        <dbReference type="ARBA" id="ARBA00022679"/>
    </source>
</evidence>
<gene>
    <name evidence="3" type="ORF">A7U43_25660</name>
</gene>
<proteinExistence type="predicted"/>
<dbReference type="PANTHER" id="PTHR45947">
    <property type="entry name" value="SULFOQUINOVOSYL TRANSFERASE SQD2"/>
    <property type="match status" value="1"/>
</dbReference>
<protein>
    <recommendedName>
        <fullName evidence="2">Glycosyl transferase family 1 domain-containing protein</fullName>
    </recommendedName>
</protein>
<evidence type="ECO:0000313" key="4">
    <source>
        <dbReference type="Proteomes" id="UP000077143"/>
    </source>
</evidence>
<evidence type="ECO:0000259" key="2">
    <source>
        <dbReference type="Pfam" id="PF00534"/>
    </source>
</evidence>
<dbReference type="AlphaFoldDB" id="A0A172USL7"/>
<feature type="domain" description="Glycosyl transferase family 1" evidence="2">
    <location>
        <begin position="2"/>
        <end position="143"/>
    </location>
</feature>
<dbReference type="PANTHER" id="PTHR45947:SF3">
    <property type="entry name" value="SULFOQUINOVOSYL TRANSFERASE SQD2"/>
    <property type="match status" value="1"/>
</dbReference>
<dbReference type="GO" id="GO:0016757">
    <property type="term" value="F:glycosyltransferase activity"/>
    <property type="evidence" value="ECO:0007669"/>
    <property type="project" value="InterPro"/>
</dbReference>
<organism evidence="3 4">
    <name type="scientific">Mycobacterium adipatum</name>
    <dbReference type="NCBI Taxonomy" id="1682113"/>
    <lineage>
        <taxon>Bacteria</taxon>
        <taxon>Bacillati</taxon>
        <taxon>Actinomycetota</taxon>
        <taxon>Actinomycetes</taxon>
        <taxon>Mycobacteriales</taxon>
        <taxon>Mycobacteriaceae</taxon>
        <taxon>Mycobacterium</taxon>
    </lineage>
</organism>
<dbReference type="SUPFAM" id="SSF53756">
    <property type="entry name" value="UDP-Glycosyltransferase/glycogen phosphorylase"/>
    <property type="match status" value="1"/>
</dbReference>
<dbReference type="STRING" id="1682113.A7U43_25660"/>
<name>A0A172USL7_9MYCO</name>
<reference evidence="3 4" key="1">
    <citation type="submission" date="2016-05" db="EMBL/GenBank/DDBJ databases">
        <title>Complete genome sequence of a phthalic acid esters degrading Mycobacterium sp. YC-RL4.</title>
        <authorList>
            <person name="Ren L."/>
            <person name="Fan S."/>
            <person name="Ruth N."/>
            <person name="Jia Y."/>
            <person name="Wang J."/>
            <person name="Qiao C."/>
        </authorList>
    </citation>
    <scope>NUCLEOTIDE SEQUENCE [LARGE SCALE GENOMIC DNA]</scope>
    <source>
        <strain evidence="3 4">YC-RL4</strain>
    </source>
</reference>
<dbReference type="Pfam" id="PF00534">
    <property type="entry name" value="Glycos_transf_1"/>
    <property type="match status" value="1"/>
</dbReference>
<keyword evidence="4" id="KW-1185">Reference proteome</keyword>
<dbReference type="Proteomes" id="UP000077143">
    <property type="component" value="Chromosome"/>
</dbReference>
<dbReference type="EMBL" id="CP015596">
    <property type="protein sequence ID" value="ANE82192.1"/>
    <property type="molecule type" value="Genomic_DNA"/>
</dbReference>
<evidence type="ECO:0000313" key="3">
    <source>
        <dbReference type="EMBL" id="ANE82192.1"/>
    </source>
</evidence>
<dbReference type="Gene3D" id="3.40.50.2000">
    <property type="entry name" value="Glycogen Phosphorylase B"/>
    <property type="match status" value="1"/>
</dbReference>
<dbReference type="InterPro" id="IPR050194">
    <property type="entry name" value="Glycosyltransferase_grp1"/>
</dbReference>
<accession>A0A172USL7</accession>
<dbReference type="KEGG" id="madi:A7U43_25660"/>
<dbReference type="InterPro" id="IPR001296">
    <property type="entry name" value="Glyco_trans_1"/>
</dbReference>